<dbReference type="PANTHER" id="PTHR43223">
    <property type="entry name" value="ALKYL/ARYL-SULFATASE"/>
    <property type="match status" value="1"/>
</dbReference>
<sequence>MAFSNTSKLLCALIALNSAPLYAADWTHYDRNPDFQPTTLPTGAISNIEELLKVKPMLRIGPMADAKALPVNENTWVINGYFYGPVIIETENGLLVFSSGENTEDGSNFRRIIREQISTKPIIALFYDHAHYAKGASTLLDGDKAMIVAHPDSNKILRESGSLTNPLIPELLPSLDGRAEIHFGSKHPTTGPDARMDGTNLELGRESGWMPATKTLTDGETMTVDGVTIQAFHAKTDTEDSLTFWLPESKMVIDNVLWPIVPNLYTLRGDRYRDPQEWMKALRKIRELEPEIEISVGGGSLPLRGKENIAEAGNALHDSVAYIYDQSIRLTNLGVPMDQLGNNIHLPDSLRKHPYVNELYGQFETWPEAIAERSQGWFSGYAEDLHRLPREVYANNLIKLGGGAGKVLQAYKDAMAKGEYLWAKDLATELYYSDRDNAEYRQALANVFRTLAQYSPGSIVRNFYTAAALSLEGNQDFSLGVVQPAAWVKEDTNRAVNSMRTRLNPELATGAEGVLSFNIDGNVSALHVRNSVAEYVPNPGSHYRPVDATIKVDSDIFTDYFRGELSTKDFLSKSTITGESAKLMGLFDEYHRLPMYPTEALLNN</sequence>
<name>A0A0F9YFB4_9ZZZZ</name>
<dbReference type="PANTHER" id="PTHR43223:SF2">
    <property type="entry name" value="METALLO-BETA-LACTAMASE DOMAIN-CONTAINING PROTEIN"/>
    <property type="match status" value="1"/>
</dbReference>
<organism evidence="2">
    <name type="scientific">marine sediment metagenome</name>
    <dbReference type="NCBI Taxonomy" id="412755"/>
    <lineage>
        <taxon>unclassified sequences</taxon>
        <taxon>metagenomes</taxon>
        <taxon>ecological metagenomes</taxon>
    </lineage>
</organism>
<protein>
    <recommendedName>
        <fullName evidence="1">Alkyl sulfatase dimerisation domain-containing protein</fullName>
    </recommendedName>
</protein>
<dbReference type="InterPro" id="IPR052195">
    <property type="entry name" value="Bact_Alkyl/Aryl-Sulfatase"/>
</dbReference>
<dbReference type="Gene3D" id="3.30.1050.10">
    <property type="entry name" value="SCP2 sterol-binding domain"/>
    <property type="match status" value="1"/>
</dbReference>
<dbReference type="SUPFAM" id="SSF55718">
    <property type="entry name" value="SCP-like"/>
    <property type="match status" value="1"/>
</dbReference>
<dbReference type="InterPro" id="IPR036866">
    <property type="entry name" value="RibonucZ/Hydroxyglut_hydro"/>
</dbReference>
<dbReference type="InterPro" id="IPR029228">
    <property type="entry name" value="Alkyl_sulf_dimr"/>
</dbReference>
<dbReference type="GO" id="GO:0046983">
    <property type="term" value="F:protein dimerization activity"/>
    <property type="evidence" value="ECO:0007669"/>
    <property type="project" value="InterPro"/>
</dbReference>
<accession>A0A0F9YFB4</accession>
<proteinExistence type="predicted"/>
<dbReference type="SUPFAM" id="SSF56281">
    <property type="entry name" value="Metallo-hydrolase/oxidoreductase"/>
    <property type="match status" value="1"/>
</dbReference>
<reference evidence="2" key="1">
    <citation type="journal article" date="2015" name="Nature">
        <title>Complex archaea that bridge the gap between prokaryotes and eukaryotes.</title>
        <authorList>
            <person name="Spang A."/>
            <person name="Saw J.H."/>
            <person name="Jorgensen S.L."/>
            <person name="Zaremba-Niedzwiedzka K."/>
            <person name="Martijn J."/>
            <person name="Lind A.E."/>
            <person name="van Eijk R."/>
            <person name="Schleper C."/>
            <person name="Guy L."/>
            <person name="Ettema T.J."/>
        </authorList>
    </citation>
    <scope>NUCLEOTIDE SEQUENCE</scope>
</reference>
<dbReference type="EMBL" id="LAZR01000028">
    <property type="protein sequence ID" value="KKO03164.1"/>
    <property type="molecule type" value="Genomic_DNA"/>
</dbReference>
<dbReference type="Gene3D" id="1.25.40.880">
    <property type="entry name" value="Alkyl sulfatase, dimerisation domain"/>
    <property type="match status" value="1"/>
</dbReference>
<comment type="caution">
    <text evidence="2">The sequence shown here is derived from an EMBL/GenBank/DDBJ whole genome shotgun (WGS) entry which is preliminary data.</text>
</comment>
<evidence type="ECO:0000313" key="2">
    <source>
        <dbReference type="EMBL" id="KKO03164.1"/>
    </source>
</evidence>
<dbReference type="AlphaFoldDB" id="A0A0F9YFB4"/>
<dbReference type="InterPro" id="IPR038536">
    <property type="entry name" value="Alkyl/aryl-sulf_dimr_sf"/>
</dbReference>
<dbReference type="InterPro" id="IPR036527">
    <property type="entry name" value="SCP2_sterol-bd_dom_sf"/>
</dbReference>
<dbReference type="Pfam" id="PF14863">
    <property type="entry name" value="Alkyl_sulf_dimr"/>
    <property type="match status" value="1"/>
</dbReference>
<evidence type="ECO:0000259" key="1">
    <source>
        <dbReference type="Pfam" id="PF14863"/>
    </source>
</evidence>
<feature type="domain" description="Alkyl sulfatase dimerisation" evidence="1">
    <location>
        <begin position="337"/>
        <end position="472"/>
    </location>
</feature>
<gene>
    <name evidence="2" type="ORF">LCGC14_0100850</name>
</gene>
<dbReference type="Gene3D" id="3.60.15.30">
    <property type="entry name" value="Metallo-beta-lactamase domain"/>
    <property type="match status" value="1"/>
</dbReference>